<feature type="compositionally biased region" description="Basic and acidic residues" evidence="1">
    <location>
        <begin position="369"/>
        <end position="379"/>
    </location>
</feature>
<sequence>MESKKKISKKNFSVPTVRKLVEASDEIKANGDTPIKKEIQEGKETDTARSTKKSKPRTTEKSSVRKNQRPLSDAEYREIFDAVLQQISLSSVAEEENDEGIPEKTPCDTSDDIYAASTQDDPPEKSPEGQGNDSVSCGNETEADKRCPGDDGAVADDQEHSRYNSCEKEEQEYDESDHIFTRYTLGSLVWVKMDGYPWWPGMIDIDPDYDIYCEVPSEESMYPPYLRGHKFRKGVSAAMRKAREAFSIPLQERLQKFGFAMSSKNLRGRQPAKQAREITGTCKPKPSPGSSGDDSKSDALFCTGYFPDSDPSNSSDRDFDNLHVKFQNQHCKVHKLAKSAKRKTQCCEIYSDEESSIDSESSADDASDGEEKKTKKRCAETSSSKLCTEKEKTDEEGIADRSQKCKEVCNQDFKKKKKGF</sequence>
<feature type="region of interest" description="Disordered" evidence="1">
    <location>
        <begin position="90"/>
        <end position="171"/>
    </location>
</feature>
<keyword evidence="4" id="KW-1185">Reference proteome</keyword>
<dbReference type="Gene3D" id="2.30.30.140">
    <property type="match status" value="1"/>
</dbReference>
<dbReference type="PANTHER" id="PTHR15999">
    <property type="entry name" value="ZINC FINGER CW-TYPE PWWP DOMAIN PROTEIN 1"/>
    <property type="match status" value="1"/>
</dbReference>
<dbReference type="Proteomes" id="UP001519460">
    <property type="component" value="Unassembled WGS sequence"/>
</dbReference>
<dbReference type="InterPro" id="IPR000313">
    <property type="entry name" value="PWWP_dom"/>
</dbReference>
<comment type="caution">
    <text evidence="3">The sequence shown here is derived from an EMBL/GenBank/DDBJ whole genome shotgun (WGS) entry which is preliminary data.</text>
</comment>
<protein>
    <recommendedName>
        <fullName evidence="2">PWWP domain-containing protein</fullName>
    </recommendedName>
</protein>
<evidence type="ECO:0000313" key="4">
    <source>
        <dbReference type="Proteomes" id="UP001519460"/>
    </source>
</evidence>
<reference evidence="3 4" key="1">
    <citation type="journal article" date="2023" name="Sci. Data">
        <title>Genome assembly of the Korean intertidal mud-creeper Batillaria attramentaria.</title>
        <authorList>
            <person name="Patra A.K."/>
            <person name="Ho P.T."/>
            <person name="Jun S."/>
            <person name="Lee S.J."/>
            <person name="Kim Y."/>
            <person name="Won Y.J."/>
        </authorList>
    </citation>
    <scope>NUCLEOTIDE SEQUENCE [LARGE SCALE GENOMIC DNA]</scope>
    <source>
        <strain evidence="3">Wonlab-2016</strain>
    </source>
</reference>
<feature type="domain" description="PWWP" evidence="2">
    <location>
        <begin position="185"/>
        <end position="258"/>
    </location>
</feature>
<feature type="region of interest" description="Disordered" evidence="1">
    <location>
        <begin position="1"/>
        <end position="74"/>
    </location>
</feature>
<dbReference type="AlphaFoldDB" id="A0ABD0L396"/>
<proteinExistence type="predicted"/>
<dbReference type="PROSITE" id="PS50812">
    <property type="entry name" value="PWWP"/>
    <property type="match status" value="1"/>
</dbReference>
<dbReference type="InterPro" id="IPR042778">
    <property type="entry name" value="ZCWPW1/ZCWPW2"/>
</dbReference>
<feature type="compositionally biased region" description="Polar residues" evidence="1">
    <location>
        <begin position="129"/>
        <end position="139"/>
    </location>
</feature>
<evidence type="ECO:0000256" key="1">
    <source>
        <dbReference type="SAM" id="MobiDB-lite"/>
    </source>
</evidence>
<feature type="region of interest" description="Disordered" evidence="1">
    <location>
        <begin position="265"/>
        <end position="295"/>
    </location>
</feature>
<dbReference type="EMBL" id="JACVVK020000090">
    <property type="protein sequence ID" value="KAK7493716.1"/>
    <property type="molecule type" value="Genomic_DNA"/>
</dbReference>
<dbReference type="PANTHER" id="PTHR15999:SF2">
    <property type="entry name" value="ZINC FINGER CW-TYPE PWWP DOMAIN PROTEIN 1"/>
    <property type="match status" value="1"/>
</dbReference>
<organism evidence="3 4">
    <name type="scientific">Batillaria attramentaria</name>
    <dbReference type="NCBI Taxonomy" id="370345"/>
    <lineage>
        <taxon>Eukaryota</taxon>
        <taxon>Metazoa</taxon>
        <taxon>Spiralia</taxon>
        <taxon>Lophotrochozoa</taxon>
        <taxon>Mollusca</taxon>
        <taxon>Gastropoda</taxon>
        <taxon>Caenogastropoda</taxon>
        <taxon>Sorbeoconcha</taxon>
        <taxon>Cerithioidea</taxon>
        <taxon>Batillariidae</taxon>
        <taxon>Batillaria</taxon>
    </lineage>
</organism>
<feature type="compositionally biased region" description="Acidic residues" evidence="1">
    <location>
        <begin position="355"/>
        <end position="368"/>
    </location>
</feature>
<dbReference type="SUPFAM" id="SSF63748">
    <property type="entry name" value="Tudor/PWWP/MBT"/>
    <property type="match status" value="1"/>
</dbReference>
<feature type="compositionally biased region" description="Basic and acidic residues" evidence="1">
    <location>
        <begin position="157"/>
        <end position="168"/>
    </location>
</feature>
<dbReference type="Pfam" id="PF00855">
    <property type="entry name" value="PWWP"/>
    <property type="match status" value="1"/>
</dbReference>
<evidence type="ECO:0000313" key="3">
    <source>
        <dbReference type="EMBL" id="KAK7493716.1"/>
    </source>
</evidence>
<accession>A0ABD0L396</accession>
<feature type="region of interest" description="Disordered" evidence="1">
    <location>
        <begin position="355"/>
        <end position="384"/>
    </location>
</feature>
<evidence type="ECO:0000259" key="2">
    <source>
        <dbReference type="PROSITE" id="PS50812"/>
    </source>
</evidence>
<feature type="compositionally biased region" description="Basic and acidic residues" evidence="1">
    <location>
        <begin position="19"/>
        <end position="49"/>
    </location>
</feature>
<name>A0ABD0L396_9CAEN</name>
<gene>
    <name evidence="3" type="ORF">BaRGS_00015045</name>
</gene>